<dbReference type="GO" id="GO:0030688">
    <property type="term" value="C:preribosome, small subunit precursor"/>
    <property type="evidence" value="ECO:0007669"/>
    <property type="project" value="TreeGrafter"/>
</dbReference>
<feature type="region of interest" description="Disordered" evidence="3">
    <location>
        <begin position="182"/>
        <end position="235"/>
    </location>
</feature>
<sequence>MCFEFVRKRCSEILMETLFNAYKMRESESDNECGQPKNKKKWIDNKNCETFRLLHRSQKDPLVADDVIGEHVLQPVEKKNVGEHIKYGIYYDDDYNYLQHLRSLNEVTELEPVERTIIRAPKGKANLPSTLFETGGIELNVGLLNQAALPGGTIELDEEIVAALEGDLDYADELEDDFVLKANGGELPSSHPPEPVRTLCRSKENDNSNSEPDGDDEYCYSDSQGESDEGEEMTCNTASSRIIDEQFDHLCEEGEFREDDEEIEENLLEPDSYRMKELVDECRNNSTDLVLVGFAFENDEVARRYAFIDDPDEECASLDRISMECPNAKKAKWDCESVLSAYSNIYNHPTVIKESGRQRLCNRAAGANSEPQQAAEAMDCGSVGVVDSVCSSARRRRDETAEEKKQRKKAIKEARAERRAEKKANKRAFAETRRKTAALAVNAPLKAIHIS</sequence>
<keyword evidence="4" id="KW-1185">Reference proteome</keyword>
<dbReference type="PANTHER" id="PTHR21531:SF0">
    <property type="entry name" value="PROTEIN LTV1 HOMOLOG"/>
    <property type="match status" value="1"/>
</dbReference>
<dbReference type="GO" id="GO:0042274">
    <property type="term" value="P:ribosomal small subunit biogenesis"/>
    <property type="evidence" value="ECO:0007669"/>
    <property type="project" value="InterPro"/>
</dbReference>
<name>A0A9J2P2C7_ASCLU</name>
<evidence type="ECO:0000256" key="1">
    <source>
        <dbReference type="ARBA" id="ARBA00009078"/>
    </source>
</evidence>
<feature type="region of interest" description="Disordered" evidence="3">
    <location>
        <begin position="394"/>
        <end position="435"/>
    </location>
</feature>
<dbReference type="AlphaFoldDB" id="A0A9J2P2C7"/>
<comment type="similarity">
    <text evidence="1">Belongs to the LTV1 family.</text>
</comment>
<proteinExistence type="inferred from homology"/>
<evidence type="ECO:0000313" key="4">
    <source>
        <dbReference type="Proteomes" id="UP000036681"/>
    </source>
</evidence>
<accession>A0A9J2P2C7</accession>
<dbReference type="WBParaSite" id="ALUE_0000371901-mRNA-1">
    <property type="protein sequence ID" value="ALUE_0000371901-mRNA-1"/>
    <property type="gene ID" value="ALUE_0000371901"/>
</dbReference>
<dbReference type="GO" id="GO:0005634">
    <property type="term" value="C:nucleus"/>
    <property type="evidence" value="ECO:0007669"/>
    <property type="project" value="TreeGrafter"/>
</dbReference>
<evidence type="ECO:0000313" key="5">
    <source>
        <dbReference type="WBParaSite" id="ALUE_0000371901-mRNA-1"/>
    </source>
</evidence>
<dbReference type="InterPro" id="IPR007307">
    <property type="entry name" value="Ltv1"/>
</dbReference>
<reference evidence="5" key="1">
    <citation type="submission" date="2023-03" db="UniProtKB">
        <authorList>
            <consortium name="WormBaseParasite"/>
        </authorList>
    </citation>
    <scope>IDENTIFICATION</scope>
</reference>
<dbReference type="GO" id="GO:0005829">
    <property type="term" value="C:cytosol"/>
    <property type="evidence" value="ECO:0007669"/>
    <property type="project" value="TreeGrafter"/>
</dbReference>
<feature type="compositionally biased region" description="Basic and acidic residues" evidence="3">
    <location>
        <begin position="396"/>
        <end position="434"/>
    </location>
</feature>
<feature type="compositionally biased region" description="Acidic residues" evidence="3">
    <location>
        <begin position="212"/>
        <end position="232"/>
    </location>
</feature>
<dbReference type="PANTHER" id="PTHR21531">
    <property type="entry name" value="LOW-TEMPERATURE VIABILITY PROTEIN LTV1-RELATED"/>
    <property type="match status" value="1"/>
</dbReference>
<organism evidence="4 5">
    <name type="scientific">Ascaris lumbricoides</name>
    <name type="common">Giant roundworm</name>
    <dbReference type="NCBI Taxonomy" id="6252"/>
    <lineage>
        <taxon>Eukaryota</taxon>
        <taxon>Metazoa</taxon>
        <taxon>Ecdysozoa</taxon>
        <taxon>Nematoda</taxon>
        <taxon>Chromadorea</taxon>
        <taxon>Rhabditida</taxon>
        <taxon>Spirurina</taxon>
        <taxon>Ascaridomorpha</taxon>
        <taxon>Ascaridoidea</taxon>
        <taxon>Ascarididae</taxon>
        <taxon>Ascaris</taxon>
    </lineage>
</organism>
<evidence type="ECO:0000256" key="2">
    <source>
        <dbReference type="ARBA" id="ARBA00021561"/>
    </source>
</evidence>
<dbReference type="Pfam" id="PF04180">
    <property type="entry name" value="LTV"/>
    <property type="match status" value="1"/>
</dbReference>
<dbReference type="Proteomes" id="UP000036681">
    <property type="component" value="Unplaced"/>
</dbReference>
<protein>
    <recommendedName>
        <fullName evidence="2">Protein LTV1 homolog</fullName>
    </recommendedName>
</protein>
<evidence type="ECO:0000256" key="3">
    <source>
        <dbReference type="SAM" id="MobiDB-lite"/>
    </source>
</evidence>
<dbReference type="GO" id="GO:0000056">
    <property type="term" value="P:ribosomal small subunit export from nucleus"/>
    <property type="evidence" value="ECO:0007669"/>
    <property type="project" value="TreeGrafter"/>
</dbReference>